<comment type="pathway">
    <text evidence="1 10">Sulfur metabolism; glutathione biosynthesis; glutathione from L-cysteine and L-glutamate: step 1/2.</text>
</comment>
<evidence type="ECO:0000256" key="2">
    <source>
        <dbReference type="ARBA" id="ARBA00008100"/>
    </source>
</evidence>
<proteinExistence type="inferred from homology"/>
<dbReference type="EC" id="6.3.2.2" evidence="3 10"/>
<reference evidence="11" key="1">
    <citation type="submission" date="2022-12" db="EMBL/GenBank/DDBJ databases">
        <authorList>
            <person name="Petersen C."/>
        </authorList>
    </citation>
    <scope>NUCLEOTIDE SEQUENCE</scope>
    <source>
        <strain evidence="11">IBT 15544</strain>
    </source>
</reference>
<evidence type="ECO:0000256" key="4">
    <source>
        <dbReference type="ARBA" id="ARBA00022598"/>
    </source>
</evidence>
<evidence type="ECO:0000313" key="11">
    <source>
        <dbReference type="EMBL" id="KAJ5191740.1"/>
    </source>
</evidence>
<reference evidence="11" key="2">
    <citation type="journal article" date="2023" name="IMA Fungus">
        <title>Comparative genomic study of the Penicillium genus elucidates a diverse pangenome and 15 lateral gene transfer events.</title>
        <authorList>
            <person name="Petersen C."/>
            <person name="Sorensen T."/>
            <person name="Nielsen M.R."/>
            <person name="Sondergaard T.E."/>
            <person name="Sorensen J.L."/>
            <person name="Fitzpatrick D.A."/>
            <person name="Frisvad J.C."/>
            <person name="Nielsen K.L."/>
        </authorList>
    </citation>
    <scope>NUCLEOTIDE SEQUENCE</scope>
    <source>
        <strain evidence="11">IBT 15544</strain>
    </source>
</reference>
<dbReference type="InterPro" id="IPR004308">
    <property type="entry name" value="GCS"/>
</dbReference>
<dbReference type="OrthoDB" id="7939818at2759"/>
<evidence type="ECO:0000256" key="8">
    <source>
        <dbReference type="ARBA" id="ARBA00030585"/>
    </source>
</evidence>
<dbReference type="GO" id="GO:0004357">
    <property type="term" value="F:glutamate-cysteine ligase activity"/>
    <property type="evidence" value="ECO:0007669"/>
    <property type="project" value="UniProtKB-UniRule"/>
</dbReference>
<comment type="catalytic activity">
    <reaction evidence="10">
        <text>L-cysteine + L-glutamate + ATP = gamma-L-glutamyl-L-cysteine + ADP + phosphate + H(+)</text>
        <dbReference type="Rhea" id="RHEA:13285"/>
        <dbReference type="ChEBI" id="CHEBI:15378"/>
        <dbReference type="ChEBI" id="CHEBI:29985"/>
        <dbReference type="ChEBI" id="CHEBI:30616"/>
        <dbReference type="ChEBI" id="CHEBI:35235"/>
        <dbReference type="ChEBI" id="CHEBI:43474"/>
        <dbReference type="ChEBI" id="CHEBI:58173"/>
        <dbReference type="ChEBI" id="CHEBI:456216"/>
        <dbReference type="EC" id="6.3.2.2"/>
    </reaction>
</comment>
<dbReference type="Gene3D" id="3.30.590.50">
    <property type="match status" value="2"/>
</dbReference>
<comment type="caution">
    <text evidence="11">The sequence shown here is derived from an EMBL/GenBank/DDBJ whole genome shotgun (WGS) entry which is preliminary data.</text>
</comment>
<dbReference type="SUPFAM" id="SSF55931">
    <property type="entry name" value="Glutamine synthetase/guanido kinase"/>
    <property type="match status" value="1"/>
</dbReference>
<dbReference type="Gene3D" id="1.10.8.960">
    <property type="match status" value="1"/>
</dbReference>
<comment type="similarity">
    <text evidence="2 10">Belongs to the glutamate--cysteine ligase type 3 family.</text>
</comment>
<accession>A0A9W9M747</accession>
<keyword evidence="7 10" id="KW-0067">ATP-binding</keyword>
<dbReference type="RefSeq" id="XP_058304680.1">
    <property type="nucleotide sequence ID" value="XM_058457781.1"/>
</dbReference>
<dbReference type="GO" id="GO:0017109">
    <property type="term" value="C:glutamate-cysteine ligase complex"/>
    <property type="evidence" value="ECO:0007669"/>
    <property type="project" value="TreeGrafter"/>
</dbReference>
<evidence type="ECO:0000256" key="7">
    <source>
        <dbReference type="ARBA" id="ARBA00022840"/>
    </source>
</evidence>
<evidence type="ECO:0000256" key="10">
    <source>
        <dbReference type="RuleBase" id="RU367135"/>
    </source>
</evidence>
<dbReference type="Proteomes" id="UP001150904">
    <property type="component" value="Unassembled WGS sequence"/>
</dbReference>
<evidence type="ECO:0000313" key="12">
    <source>
        <dbReference type="Proteomes" id="UP001150904"/>
    </source>
</evidence>
<dbReference type="EMBL" id="JAPQKR010000016">
    <property type="protein sequence ID" value="KAJ5191740.1"/>
    <property type="molecule type" value="Genomic_DNA"/>
</dbReference>
<evidence type="ECO:0000256" key="1">
    <source>
        <dbReference type="ARBA" id="ARBA00005006"/>
    </source>
</evidence>
<dbReference type="InterPro" id="IPR014746">
    <property type="entry name" value="Gln_synth/guanido_kin_cat_dom"/>
</dbReference>
<keyword evidence="6 10" id="KW-0547">Nucleotide-binding</keyword>
<dbReference type="PANTHER" id="PTHR11164">
    <property type="entry name" value="GLUTAMATE CYSTEINE LIGASE"/>
    <property type="match status" value="1"/>
</dbReference>
<organism evidence="11 12">
    <name type="scientific">Penicillium cinerascens</name>
    <dbReference type="NCBI Taxonomy" id="70096"/>
    <lineage>
        <taxon>Eukaryota</taxon>
        <taxon>Fungi</taxon>
        <taxon>Dikarya</taxon>
        <taxon>Ascomycota</taxon>
        <taxon>Pezizomycotina</taxon>
        <taxon>Eurotiomycetes</taxon>
        <taxon>Eurotiomycetidae</taxon>
        <taxon>Eurotiales</taxon>
        <taxon>Aspergillaceae</taxon>
        <taxon>Penicillium</taxon>
    </lineage>
</organism>
<evidence type="ECO:0000256" key="6">
    <source>
        <dbReference type="ARBA" id="ARBA00022741"/>
    </source>
</evidence>
<dbReference type="Pfam" id="PF03074">
    <property type="entry name" value="GCS"/>
    <property type="match status" value="1"/>
</dbReference>
<dbReference type="GeneID" id="83185082"/>
<protein>
    <recommendedName>
        <fullName evidence="3 10">Glutamate--cysteine ligase</fullName>
        <ecNumber evidence="3 10">6.3.2.2</ecNumber>
    </recommendedName>
    <alternativeName>
        <fullName evidence="9 10">Gamma-ECS</fullName>
    </alternativeName>
    <alternativeName>
        <fullName evidence="8 10">Gamma-glutamylcysteine synthetase</fullName>
    </alternativeName>
</protein>
<keyword evidence="12" id="KW-1185">Reference proteome</keyword>
<keyword evidence="5 10" id="KW-0317">Glutathione biosynthesis</keyword>
<dbReference type="AlphaFoldDB" id="A0A9W9M747"/>
<dbReference type="GO" id="GO:0005524">
    <property type="term" value="F:ATP binding"/>
    <property type="evidence" value="ECO:0007669"/>
    <property type="project" value="UniProtKB-UniRule"/>
</dbReference>
<sequence length="577" mass="66686">MGASIDDDEKTYLTWKESQPFLQSVRNLAFEVEHTLVSFDHKEQKVSLGLQQHYVLEKWNEHRKQMGRQEFELHPEGMRYMVETVAAPPLGPGLSGALHIEHKLAERRRNIQSLLGPEDAILTLAGFPRFGAAESFKTLDALTIEKPLHGDMDLALSGYKRWKCLGENIKARRERDFDAALPVFQDRFTELDEVVLDKFGYAPGVCALQVTFQAKNIDEACQLHDQLSILGPLMMALTAATPAYQGFLVDTDTRWNSYRHMADERSPAEVLKMETWEQHEIDASLRACTSPIYLSRDVDEKYQSYLPTPSDIQEKLQKEGMNKNLASHFARFLQYDPLLLEADHLEALGPDDTYHLRTLYNSLWPHVRVKLPLDENAGWRVEFRPMEVQLTDFETAAFIVFMVVLRHAMEHFHVNLYVPMKLVVENMQRAMNRNAVLHEQFWFRTGDWTFDEPSNSDSTKVTIQQLSLKEIFCGSSNRCRDECCANCRNRFPGFIPLINAYLDSGPVSDAEKSLFMPYIQFVSKRASGQLWTDARWMRHMIQSHPSYRNDSVVTPEICYKLCCQIKDLPKWKHPQLF</sequence>
<gene>
    <name evidence="11" type="ORF">N7498_010725</name>
</gene>
<dbReference type="PANTHER" id="PTHR11164:SF0">
    <property type="entry name" value="GLUTAMATE--CYSTEINE LIGASE CATALYTIC SUBUNIT"/>
    <property type="match status" value="1"/>
</dbReference>
<evidence type="ECO:0000256" key="3">
    <source>
        <dbReference type="ARBA" id="ARBA00012220"/>
    </source>
</evidence>
<evidence type="ECO:0000256" key="9">
    <source>
        <dbReference type="ARBA" id="ARBA00032122"/>
    </source>
</evidence>
<name>A0A9W9M747_9EURO</name>
<keyword evidence="4 10" id="KW-0436">Ligase</keyword>
<dbReference type="GO" id="GO:0006750">
    <property type="term" value="P:glutathione biosynthetic process"/>
    <property type="evidence" value="ECO:0007669"/>
    <property type="project" value="UniProtKB-UniRule"/>
</dbReference>
<evidence type="ECO:0000256" key="5">
    <source>
        <dbReference type="ARBA" id="ARBA00022684"/>
    </source>
</evidence>